<feature type="DNA-binding region" description="H-T-H motif" evidence="4">
    <location>
        <begin position="40"/>
        <end position="59"/>
    </location>
</feature>
<evidence type="ECO:0000256" key="3">
    <source>
        <dbReference type="ARBA" id="ARBA00023163"/>
    </source>
</evidence>
<dbReference type="PRINTS" id="PR00455">
    <property type="entry name" value="HTHTETR"/>
</dbReference>
<sequence>MICDDQAVGFSPISGEASTKTRILAATAEVLSRNGQTKLSLSEVAQQAGVSRPTLYRLFSSKEGLLAAFARYEHRNFDIGISRATAGLDEDEKLGAALRFMVNYQQSYSAVRVARVEPEYVIAELRRVIPVMRERLQRLLPGPQGPVAAGAAIRIAVSHYIVSSDDADLFLDQLCLAVGIKQPPTTGRSKRPNKRVSR</sequence>
<evidence type="ECO:0000313" key="6">
    <source>
        <dbReference type="EMBL" id="GAA4293592.1"/>
    </source>
</evidence>
<dbReference type="InterPro" id="IPR001647">
    <property type="entry name" value="HTH_TetR"/>
</dbReference>
<proteinExistence type="predicted"/>
<protein>
    <submittedName>
        <fullName evidence="6">TetR/AcrR family transcriptional regulator</fullName>
    </submittedName>
</protein>
<feature type="domain" description="HTH tetR-type" evidence="5">
    <location>
        <begin position="17"/>
        <end position="77"/>
    </location>
</feature>
<dbReference type="InterPro" id="IPR009057">
    <property type="entry name" value="Homeodomain-like_sf"/>
</dbReference>
<dbReference type="EMBL" id="BAABGF010000044">
    <property type="protein sequence ID" value="GAA4293592.1"/>
    <property type="molecule type" value="Genomic_DNA"/>
</dbReference>
<keyword evidence="2 4" id="KW-0238">DNA-binding</keyword>
<keyword evidence="7" id="KW-1185">Reference proteome</keyword>
<dbReference type="PANTHER" id="PTHR30055">
    <property type="entry name" value="HTH-TYPE TRANSCRIPTIONAL REGULATOR RUTR"/>
    <property type="match status" value="1"/>
</dbReference>
<dbReference type="PROSITE" id="PS50977">
    <property type="entry name" value="HTH_TETR_2"/>
    <property type="match status" value="1"/>
</dbReference>
<evidence type="ECO:0000256" key="1">
    <source>
        <dbReference type="ARBA" id="ARBA00023015"/>
    </source>
</evidence>
<evidence type="ECO:0000256" key="2">
    <source>
        <dbReference type="ARBA" id="ARBA00023125"/>
    </source>
</evidence>
<gene>
    <name evidence="6" type="ORF">GCM10023161_42130</name>
</gene>
<dbReference type="PANTHER" id="PTHR30055:SF234">
    <property type="entry name" value="HTH-TYPE TRANSCRIPTIONAL REGULATOR BETI"/>
    <property type="match status" value="1"/>
</dbReference>
<reference evidence="7" key="1">
    <citation type="journal article" date="2019" name="Int. J. Syst. Evol. Microbiol.">
        <title>The Global Catalogue of Microorganisms (GCM) 10K type strain sequencing project: providing services to taxonomists for standard genome sequencing and annotation.</title>
        <authorList>
            <consortium name="The Broad Institute Genomics Platform"/>
            <consortium name="The Broad Institute Genome Sequencing Center for Infectious Disease"/>
            <person name="Wu L."/>
            <person name="Ma J."/>
        </authorList>
    </citation>
    <scope>NUCLEOTIDE SEQUENCE [LARGE SCALE GENOMIC DNA]</scope>
    <source>
        <strain evidence="7">JCM 17782</strain>
    </source>
</reference>
<organism evidence="6 7">
    <name type="scientific">Mycobacterium paraffinicum</name>
    <dbReference type="NCBI Taxonomy" id="53378"/>
    <lineage>
        <taxon>Bacteria</taxon>
        <taxon>Bacillati</taxon>
        <taxon>Actinomycetota</taxon>
        <taxon>Actinomycetes</taxon>
        <taxon>Mycobacteriales</taxon>
        <taxon>Mycobacteriaceae</taxon>
        <taxon>Mycobacterium</taxon>
    </lineage>
</organism>
<name>A0ABP8F334_9MYCO</name>
<dbReference type="Pfam" id="PF00440">
    <property type="entry name" value="TetR_N"/>
    <property type="match status" value="1"/>
</dbReference>
<dbReference type="Gene3D" id="1.10.357.10">
    <property type="entry name" value="Tetracycline Repressor, domain 2"/>
    <property type="match status" value="1"/>
</dbReference>
<keyword evidence="3" id="KW-0804">Transcription</keyword>
<keyword evidence="1" id="KW-0805">Transcription regulation</keyword>
<dbReference type="Proteomes" id="UP001501417">
    <property type="component" value="Unassembled WGS sequence"/>
</dbReference>
<dbReference type="InterPro" id="IPR050109">
    <property type="entry name" value="HTH-type_TetR-like_transc_reg"/>
</dbReference>
<comment type="caution">
    <text evidence="6">The sequence shown here is derived from an EMBL/GenBank/DDBJ whole genome shotgun (WGS) entry which is preliminary data.</text>
</comment>
<dbReference type="RefSeq" id="WP_264047143.1">
    <property type="nucleotide sequence ID" value="NZ_BAABGF010000044.1"/>
</dbReference>
<evidence type="ECO:0000313" key="7">
    <source>
        <dbReference type="Proteomes" id="UP001501417"/>
    </source>
</evidence>
<accession>A0ABP8F334</accession>
<evidence type="ECO:0000259" key="5">
    <source>
        <dbReference type="PROSITE" id="PS50977"/>
    </source>
</evidence>
<evidence type="ECO:0000256" key="4">
    <source>
        <dbReference type="PROSITE-ProRule" id="PRU00335"/>
    </source>
</evidence>
<dbReference type="SUPFAM" id="SSF46689">
    <property type="entry name" value="Homeodomain-like"/>
    <property type="match status" value="1"/>
</dbReference>